<gene>
    <name evidence="4" type="ORF">V6R90_11575</name>
</gene>
<evidence type="ECO:0000259" key="3">
    <source>
        <dbReference type="PROSITE" id="PS50966"/>
    </source>
</evidence>
<dbReference type="Pfam" id="PF04434">
    <property type="entry name" value="SWIM"/>
    <property type="match status" value="1"/>
</dbReference>
<dbReference type="Proteomes" id="UP001482520">
    <property type="component" value="Unassembled WGS sequence"/>
</dbReference>
<feature type="region of interest" description="Disordered" evidence="2">
    <location>
        <begin position="184"/>
        <end position="209"/>
    </location>
</feature>
<evidence type="ECO:0000256" key="1">
    <source>
        <dbReference type="PROSITE-ProRule" id="PRU00325"/>
    </source>
</evidence>
<sequence length="253" mass="26351">MSALLHPRLAPRRSRTRASTWWGKAWVRAVEESAYAEADLAAGRSLARGGRVGQVSVDDGSFLASVEDAHGLWTVSGEVPVLDRPGAEALVEAVAAASGRVAALLGGDLPHDLVEHAEEAGVELLPYGGELATTCTCPAWTDPCAHALAVLYQLTWLLEADPFVLLHLRGVGREELLARLHADHADHAGDPGPAGRGDHPGQGDAAGAGEDLDDLTLALDASVRAARLLDLLERGAGDPGSDGGHGDALDRLF</sequence>
<accession>A0ABV1NZM0</accession>
<feature type="domain" description="SWIM-type" evidence="3">
    <location>
        <begin position="120"/>
        <end position="155"/>
    </location>
</feature>
<dbReference type="PANTHER" id="PTHR38133">
    <property type="entry name" value="SLR1429 PROTEIN"/>
    <property type="match status" value="1"/>
</dbReference>
<name>A0ABV1NZM0_9ACTN</name>
<organism evidence="4 5">
    <name type="scientific">Nocardioides kribbensis</name>
    <dbReference type="NCBI Taxonomy" id="305517"/>
    <lineage>
        <taxon>Bacteria</taxon>
        <taxon>Bacillati</taxon>
        <taxon>Actinomycetota</taxon>
        <taxon>Actinomycetes</taxon>
        <taxon>Propionibacteriales</taxon>
        <taxon>Nocardioidaceae</taxon>
        <taxon>Nocardioides</taxon>
    </lineage>
</organism>
<dbReference type="PANTHER" id="PTHR38133:SF1">
    <property type="entry name" value="SLR1429 PROTEIN"/>
    <property type="match status" value="1"/>
</dbReference>
<protein>
    <submittedName>
        <fullName evidence="4">SWIM zinc finger family protein</fullName>
    </submittedName>
</protein>
<keyword evidence="1" id="KW-0479">Metal-binding</keyword>
<comment type="caution">
    <text evidence="4">The sequence shown here is derived from an EMBL/GenBank/DDBJ whole genome shotgun (WGS) entry which is preliminary data.</text>
</comment>
<reference evidence="4 5" key="1">
    <citation type="submission" date="2024-02" db="EMBL/GenBank/DDBJ databases">
        <title>Full genome sequence of Nocardioides kribbensis.</title>
        <authorList>
            <person name="Poletto B.L."/>
            <person name="Silva G."/>
            <person name="Galante D."/>
            <person name="Campos K.R."/>
            <person name="Santos M.B.N."/>
            <person name="Sacchi C.T."/>
        </authorList>
    </citation>
    <scope>NUCLEOTIDE SEQUENCE [LARGE SCALE GENOMIC DNA]</scope>
    <source>
        <strain evidence="4 5">O4R</strain>
    </source>
</reference>
<keyword evidence="1" id="KW-0862">Zinc</keyword>
<proteinExistence type="predicted"/>
<dbReference type="PROSITE" id="PS50966">
    <property type="entry name" value="ZF_SWIM"/>
    <property type="match status" value="1"/>
</dbReference>
<evidence type="ECO:0000256" key="2">
    <source>
        <dbReference type="SAM" id="MobiDB-lite"/>
    </source>
</evidence>
<keyword evidence="5" id="KW-1185">Reference proteome</keyword>
<keyword evidence="1" id="KW-0863">Zinc-finger</keyword>
<dbReference type="InterPro" id="IPR007527">
    <property type="entry name" value="Znf_SWIM"/>
</dbReference>
<dbReference type="EMBL" id="JBEGDP010000011">
    <property type="protein sequence ID" value="MEQ7847918.1"/>
    <property type="molecule type" value="Genomic_DNA"/>
</dbReference>
<feature type="compositionally biased region" description="Basic and acidic residues" evidence="2">
    <location>
        <begin position="244"/>
        <end position="253"/>
    </location>
</feature>
<feature type="region of interest" description="Disordered" evidence="2">
    <location>
        <begin position="234"/>
        <end position="253"/>
    </location>
</feature>
<evidence type="ECO:0000313" key="5">
    <source>
        <dbReference type="Proteomes" id="UP001482520"/>
    </source>
</evidence>
<evidence type="ECO:0000313" key="4">
    <source>
        <dbReference type="EMBL" id="MEQ7847918.1"/>
    </source>
</evidence>
<dbReference type="RefSeq" id="WP_349804769.1">
    <property type="nucleotide sequence ID" value="NZ_JBEGDP010000011.1"/>
</dbReference>